<name>A0A4R2QJQ3_9PSEU</name>
<dbReference type="PANTHER" id="PTHR46825:SF7">
    <property type="entry name" value="D-ALANYL-D-ALANINE CARBOXYPEPTIDASE"/>
    <property type="match status" value="1"/>
</dbReference>
<reference evidence="3 4" key="1">
    <citation type="submission" date="2019-03" db="EMBL/GenBank/DDBJ databases">
        <title>Genomic Encyclopedia of Type Strains, Phase IV (KMG-IV): sequencing the most valuable type-strain genomes for metagenomic binning, comparative biology and taxonomic classification.</title>
        <authorList>
            <person name="Goeker M."/>
        </authorList>
    </citation>
    <scope>NUCLEOTIDE SEQUENCE [LARGE SCALE GENOMIC DNA]</scope>
    <source>
        <strain evidence="3 4">DSM 45765</strain>
    </source>
</reference>
<feature type="signal peptide" evidence="1">
    <location>
        <begin position="1"/>
        <end position="22"/>
    </location>
</feature>
<dbReference type="Pfam" id="PF00144">
    <property type="entry name" value="Beta-lactamase"/>
    <property type="match status" value="1"/>
</dbReference>
<dbReference type="GO" id="GO:0004180">
    <property type="term" value="F:carboxypeptidase activity"/>
    <property type="evidence" value="ECO:0007669"/>
    <property type="project" value="UniProtKB-KW"/>
</dbReference>
<dbReference type="InterPro" id="IPR050491">
    <property type="entry name" value="AmpC-like"/>
</dbReference>
<feature type="chain" id="PRO_5039322087" evidence="1">
    <location>
        <begin position="23"/>
        <end position="373"/>
    </location>
</feature>
<dbReference type="InterPro" id="IPR012338">
    <property type="entry name" value="Beta-lactam/transpept-like"/>
</dbReference>
<evidence type="ECO:0000256" key="1">
    <source>
        <dbReference type="SAM" id="SignalP"/>
    </source>
</evidence>
<keyword evidence="3" id="KW-0378">Hydrolase</keyword>
<feature type="domain" description="Beta-lactamase-related" evidence="2">
    <location>
        <begin position="40"/>
        <end position="352"/>
    </location>
</feature>
<keyword evidence="1" id="KW-0732">Signal</keyword>
<dbReference type="AlphaFoldDB" id="A0A4R2QJQ3"/>
<evidence type="ECO:0000313" key="3">
    <source>
        <dbReference type="EMBL" id="TCP47215.1"/>
    </source>
</evidence>
<dbReference type="Gene3D" id="3.40.710.10">
    <property type="entry name" value="DD-peptidase/beta-lactamase superfamily"/>
    <property type="match status" value="1"/>
</dbReference>
<keyword evidence="4" id="KW-1185">Reference proteome</keyword>
<dbReference type="PANTHER" id="PTHR46825">
    <property type="entry name" value="D-ALANYL-D-ALANINE-CARBOXYPEPTIDASE/ENDOPEPTIDASE AMPH"/>
    <property type="match status" value="1"/>
</dbReference>
<proteinExistence type="predicted"/>
<dbReference type="SUPFAM" id="SSF56601">
    <property type="entry name" value="beta-lactamase/transpeptidase-like"/>
    <property type="match status" value="1"/>
</dbReference>
<protein>
    <submittedName>
        <fullName evidence="3">D-alanyl-D-alanine carboxypeptidase</fullName>
    </submittedName>
</protein>
<sequence>MAVRRLVACAVAMTVGMGLASAGIATTAVAEQGADRDETQRIIDGFVADGAPGAMVYTRNGPAAWTVRSGTAKLGTERPIRPRDQIRAASNTKMFVATVVLQLVDEGKLRLDAPIEEYLPGLVQGNGYDGNKITLRQLLQHTSGVAEYVQDVLSDPDAQERVWQPEELVRLGLSHPPSFEPGTDWEYSNTGYILLGMAVEAVSGNDIGTEITDRLLRPYGLLQTSYPEPGDKKLRGPHARGYYAFPGKPVEDVTELEPSLPGAAGSLVSTGPDLTRFVEALLDGEVVSPESLAQMRDTVPAWDDDQYGLGIQEYALSCGGTAWGHGGNIPGYDSFTAVTEDGRAAFGVVNGRLSDGSSAPVRTAVDSALCATR</sequence>
<organism evidence="3 4">
    <name type="scientific">Tamaricihabitans halophyticus</name>
    <dbReference type="NCBI Taxonomy" id="1262583"/>
    <lineage>
        <taxon>Bacteria</taxon>
        <taxon>Bacillati</taxon>
        <taxon>Actinomycetota</taxon>
        <taxon>Actinomycetes</taxon>
        <taxon>Pseudonocardiales</taxon>
        <taxon>Pseudonocardiaceae</taxon>
        <taxon>Tamaricihabitans</taxon>
    </lineage>
</organism>
<keyword evidence="3" id="KW-0645">Protease</keyword>
<keyword evidence="3" id="KW-0121">Carboxypeptidase</keyword>
<evidence type="ECO:0000313" key="4">
    <source>
        <dbReference type="Proteomes" id="UP000294911"/>
    </source>
</evidence>
<dbReference type="InterPro" id="IPR001466">
    <property type="entry name" value="Beta-lactam-related"/>
</dbReference>
<dbReference type="Proteomes" id="UP000294911">
    <property type="component" value="Unassembled WGS sequence"/>
</dbReference>
<dbReference type="OrthoDB" id="503788at2"/>
<gene>
    <name evidence="3" type="ORF">EV191_1129</name>
</gene>
<accession>A0A4R2QJQ3</accession>
<evidence type="ECO:0000259" key="2">
    <source>
        <dbReference type="Pfam" id="PF00144"/>
    </source>
</evidence>
<comment type="caution">
    <text evidence="3">The sequence shown here is derived from an EMBL/GenBank/DDBJ whole genome shotgun (WGS) entry which is preliminary data.</text>
</comment>
<dbReference type="RefSeq" id="WP_132879147.1">
    <property type="nucleotide sequence ID" value="NZ_SLXQ01000012.1"/>
</dbReference>
<dbReference type="EMBL" id="SLXQ01000012">
    <property type="protein sequence ID" value="TCP47215.1"/>
    <property type="molecule type" value="Genomic_DNA"/>
</dbReference>